<dbReference type="Proteomes" id="UP001164746">
    <property type="component" value="Chromosome 6"/>
</dbReference>
<organism evidence="5 6">
    <name type="scientific">Mya arenaria</name>
    <name type="common">Soft-shell clam</name>
    <dbReference type="NCBI Taxonomy" id="6604"/>
    <lineage>
        <taxon>Eukaryota</taxon>
        <taxon>Metazoa</taxon>
        <taxon>Spiralia</taxon>
        <taxon>Lophotrochozoa</taxon>
        <taxon>Mollusca</taxon>
        <taxon>Bivalvia</taxon>
        <taxon>Autobranchia</taxon>
        <taxon>Heteroconchia</taxon>
        <taxon>Euheterodonta</taxon>
        <taxon>Imparidentia</taxon>
        <taxon>Neoheterodontei</taxon>
        <taxon>Myida</taxon>
        <taxon>Myoidea</taxon>
        <taxon>Myidae</taxon>
        <taxon>Mya</taxon>
    </lineage>
</organism>
<keyword evidence="3" id="KW-0812">Transmembrane</keyword>
<reference evidence="5" key="1">
    <citation type="submission" date="2022-11" db="EMBL/GenBank/DDBJ databases">
        <title>Centuries of genome instability and evolution in soft-shell clam transmissible cancer (bioRxiv).</title>
        <authorList>
            <person name="Hart S.F.M."/>
            <person name="Yonemitsu M.A."/>
            <person name="Giersch R.M."/>
            <person name="Beal B.F."/>
            <person name="Arriagada G."/>
            <person name="Davis B.W."/>
            <person name="Ostrander E.A."/>
            <person name="Goff S.P."/>
            <person name="Metzger M.J."/>
        </authorList>
    </citation>
    <scope>NUCLEOTIDE SEQUENCE</scope>
    <source>
        <strain evidence="5">MELC-2E11</strain>
        <tissue evidence="5">Siphon/mantle</tissue>
    </source>
</reference>
<dbReference type="SUPFAM" id="SSF56854">
    <property type="entry name" value="Bcl-2 inhibitors of programmed cell death"/>
    <property type="match status" value="1"/>
</dbReference>
<evidence type="ECO:0000259" key="4">
    <source>
        <dbReference type="SMART" id="SM00337"/>
    </source>
</evidence>
<keyword evidence="2" id="KW-0053">Apoptosis</keyword>
<sequence length="252" mass="28199">IQCSQLVDHDSTINIENCLATWKGQGIQGVSVPNPEHLSPDTEENVINQTEQVFYNFIAESWRTDKDREIQDVTEQEAAEQTPSFPQIQNFTRDPLSPTSQVGRRLAKIGDDLTKQYAGEFDDMIVKLKVDKYNAYNAFSQVANKLFEKGVNWGRITALFSFGYRIFRRVIGVGQAILDFGNVLRDILSNIVTYIKDAAQGIAHWIARQGGWISSNSYESPSVSWRVVGGIGLVALIAVGTVMYFKSGRVNN</sequence>
<dbReference type="EMBL" id="CP111017">
    <property type="protein sequence ID" value="WAR08902.1"/>
    <property type="molecule type" value="Genomic_DNA"/>
</dbReference>
<dbReference type="InterPro" id="IPR026298">
    <property type="entry name" value="Bcl-2_fam"/>
</dbReference>
<evidence type="ECO:0000256" key="3">
    <source>
        <dbReference type="SAM" id="Phobius"/>
    </source>
</evidence>
<dbReference type="Pfam" id="PF00452">
    <property type="entry name" value="Bcl-2"/>
    <property type="match status" value="1"/>
</dbReference>
<keyword evidence="3" id="KW-0472">Membrane</keyword>
<dbReference type="PROSITE" id="PS50062">
    <property type="entry name" value="BCL2_FAMILY"/>
    <property type="match status" value="1"/>
</dbReference>
<dbReference type="PANTHER" id="PTHR11256:SF41">
    <property type="entry name" value="BCL-2 HOMOLOGOUS ANTAGONIST_KILLER"/>
    <property type="match status" value="1"/>
</dbReference>
<feature type="domain" description="Bcl-2 Bcl-2 homology region 1-3" evidence="4">
    <location>
        <begin position="106"/>
        <end position="212"/>
    </location>
</feature>
<dbReference type="InterPro" id="IPR046371">
    <property type="entry name" value="Bcl-2_BH1-3"/>
</dbReference>
<dbReference type="InterPro" id="IPR036834">
    <property type="entry name" value="Bcl-2-like_sf"/>
</dbReference>
<evidence type="ECO:0000313" key="6">
    <source>
        <dbReference type="Proteomes" id="UP001164746"/>
    </source>
</evidence>
<protein>
    <submittedName>
        <fullName evidence="5">BAK-like protein</fullName>
    </submittedName>
</protein>
<evidence type="ECO:0000256" key="2">
    <source>
        <dbReference type="ARBA" id="ARBA00022703"/>
    </source>
</evidence>
<feature type="transmembrane region" description="Helical" evidence="3">
    <location>
        <begin position="223"/>
        <end position="245"/>
    </location>
</feature>
<comment type="similarity">
    <text evidence="1">Belongs to the Bcl-2 family.</text>
</comment>
<keyword evidence="6" id="KW-1185">Reference proteome</keyword>
<dbReference type="CDD" id="cd06845">
    <property type="entry name" value="Bcl-2_like"/>
    <property type="match status" value="1"/>
</dbReference>
<dbReference type="SMART" id="SM00337">
    <property type="entry name" value="BCL"/>
    <property type="match status" value="1"/>
</dbReference>
<evidence type="ECO:0000313" key="5">
    <source>
        <dbReference type="EMBL" id="WAR08902.1"/>
    </source>
</evidence>
<evidence type="ECO:0000256" key="1">
    <source>
        <dbReference type="ARBA" id="ARBA00009458"/>
    </source>
</evidence>
<dbReference type="PANTHER" id="PTHR11256">
    <property type="entry name" value="BCL-2 RELATED"/>
    <property type="match status" value="1"/>
</dbReference>
<proteinExistence type="inferred from homology"/>
<dbReference type="Gene3D" id="1.10.437.10">
    <property type="entry name" value="Blc2-like"/>
    <property type="match status" value="1"/>
</dbReference>
<gene>
    <name evidence="5" type="ORF">MAR_018860</name>
</gene>
<accession>A0ABY7EFW8</accession>
<keyword evidence="3" id="KW-1133">Transmembrane helix</keyword>
<feature type="non-terminal residue" evidence="5">
    <location>
        <position position="1"/>
    </location>
</feature>
<dbReference type="InterPro" id="IPR002475">
    <property type="entry name" value="Bcl2-like"/>
</dbReference>
<name>A0ABY7EFW8_MYAAR</name>